<dbReference type="InterPro" id="IPR005467">
    <property type="entry name" value="His_kinase_dom"/>
</dbReference>
<keyword evidence="4" id="KW-1003">Cell membrane</keyword>
<dbReference type="PANTHER" id="PTHR34220">
    <property type="entry name" value="SENSOR HISTIDINE KINASE YPDA"/>
    <property type="match status" value="1"/>
</dbReference>
<dbReference type="PROSITE" id="PS50885">
    <property type="entry name" value="HAMP"/>
    <property type="match status" value="1"/>
</dbReference>
<dbReference type="SMART" id="SM00304">
    <property type="entry name" value="HAMP"/>
    <property type="match status" value="1"/>
</dbReference>
<dbReference type="InterPro" id="IPR036890">
    <property type="entry name" value="HATPase_C_sf"/>
</dbReference>
<evidence type="ECO:0000256" key="9">
    <source>
        <dbReference type="ARBA" id="ARBA00022777"/>
    </source>
</evidence>
<dbReference type="InterPro" id="IPR003594">
    <property type="entry name" value="HATPase_dom"/>
</dbReference>
<dbReference type="GO" id="GO:0005886">
    <property type="term" value="C:plasma membrane"/>
    <property type="evidence" value="ECO:0007669"/>
    <property type="project" value="UniProtKB-SubCell"/>
</dbReference>
<keyword evidence="18" id="KW-1185">Reference proteome</keyword>
<dbReference type="CDD" id="cd06225">
    <property type="entry name" value="HAMP"/>
    <property type="match status" value="1"/>
</dbReference>
<dbReference type="SMART" id="SM00387">
    <property type="entry name" value="HATPase_c"/>
    <property type="match status" value="1"/>
</dbReference>
<keyword evidence="9 17" id="KW-0418">Kinase</keyword>
<dbReference type="RefSeq" id="WP_136367829.1">
    <property type="nucleotide sequence ID" value="NZ_SSOB01000001.1"/>
</dbReference>
<dbReference type="SUPFAM" id="SSF55874">
    <property type="entry name" value="ATPase domain of HSP90 chaperone/DNA topoisomerase II/histidine kinase"/>
    <property type="match status" value="1"/>
</dbReference>
<dbReference type="InterPro" id="IPR050640">
    <property type="entry name" value="Bact_2-comp_sensor_kinase"/>
</dbReference>
<accession>A0A4S4C939</accession>
<feature type="transmembrane region" description="Helical" evidence="14">
    <location>
        <begin position="294"/>
        <end position="313"/>
    </location>
</feature>
<dbReference type="GO" id="GO:0005524">
    <property type="term" value="F:ATP binding"/>
    <property type="evidence" value="ECO:0007669"/>
    <property type="project" value="UniProtKB-KW"/>
</dbReference>
<dbReference type="EMBL" id="SSOB01000001">
    <property type="protein sequence ID" value="THF84514.1"/>
    <property type="molecule type" value="Genomic_DNA"/>
</dbReference>
<dbReference type="Pfam" id="PF02518">
    <property type="entry name" value="HATPase_c"/>
    <property type="match status" value="1"/>
</dbReference>
<dbReference type="InterPro" id="IPR010559">
    <property type="entry name" value="Sig_transdc_His_kin_internal"/>
</dbReference>
<comment type="subcellular location">
    <subcellularLocation>
        <location evidence="2">Cell membrane</location>
        <topology evidence="2">Multi-pass membrane protein</topology>
    </subcellularLocation>
</comment>
<dbReference type="InterPro" id="IPR033479">
    <property type="entry name" value="dCache_1"/>
</dbReference>
<feature type="transmembrane region" description="Helical" evidence="14">
    <location>
        <begin position="12"/>
        <end position="32"/>
    </location>
</feature>
<evidence type="ECO:0000259" key="16">
    <source>
        <dbReference type="PROSITE" id="PS50885"/>
    </source>
</evidence>
<dbReference type="GO" id="GO:0000155">
    <property type="term" value="F:phosphorelay sensor kinase activity"/>
    <property type="evidence" value="ECO:0007669"/>
    <property type="project" value="InterPro"/>
</dbReference>
<feature type="domain" description="Histidine kinase" evidence="15">
    <location>
        <begin position="482"/>
        <end position="597"/>
    </location>
</feature>
<proteinExistence type="predicted"/>
<evidence type="ECO:0000256" key="6">
    <source>
        <dbReference type="ARBA" id="ARBA00022679"/>
    </source>
</evidence>
<dbReference type="Pfam" id="PF02743">
    <property type="entry name" value="dCache_1"/>
    <property type="match status" value="1"/>
</dbReference>
<evidence type="ECO:0000313" key="17">
    <source>
        <dbReference type="EMBL" id="THF84514.1"/>
    </source>
</evidence>
<keyword evidence="6" id="KW-0808">Transferase</keyword>
<evidence type="ECO:0000256" key="14">
    <source>
        <dbReference type="SAM" id="Phobius"/>
    </source>
</evidence>
<keyword evidence="8" id="KW-0547">Nucleotide-binding</keyword>
<dbReference type="Gene3D" id="3.30.450.20">
    <property type="entry name" value="PAS domain"/>
    <property type="match status" value="1"/>
</dbReference>
<keyword evidence="7 14" id="KW-0812">Transmembrane</keyword>
<gene>
    <name evidence="17" type="ORF">E6C55_00585</name>
</gene>
<name>A0A4S4C939_9BACL</name>
<evidence type="ECO:0000256" key="4">
    <source>
        <dbReference type="ARBA" id="ARBA00022475"/>
    </source>
</evidence>
<dbReference type="CDD" id="cd12912">
    <property type="entry name" value="PDC2_MCP_like"/>
    <property type="match status" value="1"/>
</dbReference>
<keyword evidence="5" id="KW-0597">Phosphoprotein</keyword>
<dbReference type="Gene3D" id="1.10.287.130">
    <property type="match status" value="1"/>
</dbReference>
<evidence type="ECO:0000256" key="12">
    <source>
        <dbReference type="ARBA" id="ARBA00023012"/>
    </source>
</evidence>
<reference evidence="17 18" key="1">
    <citation type="submission" date="2019-04" db="EMBL/GenBank/DDBJ databases">
        <title>Cohnella sp. nov. isolated from preserved vegetables.</title>
        <authorList>
            <person name="Lin S.-Y."/>
            <person name="Hung M.-H."/>
            <person name="Young C.-C."/>
        </authorList>
    </citation>
    <scope>NUCLEOTIDE SEQUENCE [LARGE SCALE GENOMIC DNA]</scope>
    <source>
        <strain evidence="17 18">CC-MHH1044</strain>
    </source>
</reference>
<keyword evidence="12" id="KW-0902">Two-component regulatory system</keyword>
<comment type="catalytic activity">
    <reaction evidence="1">
        <text>ATP + protein L-histidine = ADP + protein N-phospho-L-histidine.</text>
        <dbReference type="EC" id="2.7.13.3"/>
    </reaction>
</comment>
<evidence type="ECO:0000256" key="5">
    <source>
        <dbReference type="ARBA" id="ARBA00022553"/>
    </source>
</evidence>
<evidence type="ECO:0000256" key="13">
    <source>
        <dbReference type="ARBA" id="ARBA00023136"/>
    </source>
</evidence>
<keyword evidence="10" id="KW-0067">ATP-binding</keyword>
<sequence>MKPAILTSYRTRMIAGFLVVNMLALAIALAIADRQIGRVVKQDVLQQSGDAAARFNYDMDTYVEELVEAAAPLAAEQRIQQFLVQDRTSTAEETEAIEKELQNFVAANRPEIAGMFLMSDQNRLISIFSYYFSQSDFYSAEPWFTLPFGTTVELYPTHVTRYPNQAQFPVFSVVIPIYDIDTVEVAGRFVLDIQPERIIESFGERGLGRTGYHFVVSSDGIVVYHPNKEWIGKSIEDTPLSDLRQAYADSPGKVDWQGEQWYVSVDRSNRMNWNIYSIVPSSEMESGLRAVRMSIVWTFAIVSLLILIAVPLLTDRFTKRVIALKNVMAKASTGDLEVRAEEGGSPDEIHYLYRGFNQMMDRLQQLVGEVYDLQLKEMQLTIRQKEAVIRSLQNQINPHLLYNTLGVIKSMAYLENVPKIERISRNLADVYRYTAQFEYEEVTLRDELDIVAKYLDIVRLRFPSSFTSLLSVADKFLSARCMKLTLQPIVENAVKYAIEPGGGDGAIVVSAYDEGEDLFVEIADNGRGIAAEKLRELRAALEEVEAEPGETPGERRSLGLANVHARLILRYGPSYGLRIDSFSGQGTVVTVRVPLRSPERQVRENE</sequence>
<evidence type="ECO:0000256" key="2">
    <source>
        <dbReference type="ARBA" id="ARBA00004651"/>
    </source>
</evidence>
<dbReference type="InterPro" id="IPR003660">
    <property type="entry name" value="HAMP_dom"/>
</dbReference>
<evidence type="ECO:0000313" key="18">
    <source>
        <dbReference type="Proteomes" id="UP000310636"/>
    </source>
</evidence>
<dbReference type="SUPFAM" id="SSF158472">
    <property type="entry name" value="HAMP domain-like"/>
    <property type="match status" value="1"/>
</dbReference>
<dbReference type="Pfam" id="PF06580">
    <property type="entry name" value="His_kinase"/>
    <property type="match status" value="1"/>
</dbReference>
<organism evidence="17 18">
    <name type="scientific">Cohnella fermenti</name>
    <dbReference type="NCBI Taxonomy" id="2565925"/>
    <lineage>
        <taxon>Bacteria</taxon>
        <taxon>Bacillati</taxon>
        <taxon>Bacillota</taxon>
        <taxon>Bacilli</taxon>
        <taxon>Bacillales</taxon>
        <taxon>Paenibacillaceae</taxon>
        <taxon>Cohnella</taxon>
    </lineage>
</organism>
<protein>
    <recommendedName>
        <fullName evidence="3">histidine kinase</fullName>
        <ecNumber evidence="3">2.7.13.3</ecNumber>
    </recommendedName>
</protein>
<evidence type="ECO:0000256" key="3">
    <source>
        <dbReference type="ARBA" id="ARBA00012438"/>
    </source>
</evidence>
<dbReference type="Proteomes" id="UP000310636">
    <property type="component" value="Unassembled WGS sequence"/>
</dbReference>
<dbReference type="AlphaFoldDB" id="A0A4S4C939"/>
<evidence type="ECO:0000256" key="10">
    <source>
        <dbReference type="ARBA" id="ARBA00022840"/>
    </source>
</evidence>
<dbReference type="OrthoDB" id="2491077at2"/>
<keyword evidence="11 14" id="KW-1133">Transmembrane helix</keyword>
<dbReference type="PROSITE" id="PS50109">
    <property type="entry name" value="HIS_KIN"/>
    <property type="match status" value="1"/>
</dbReference>
<evidence type="ECO:0000256" key="7">
    <source>
        <dbReference type="ARBA" id="ARBA00022692"/>
    </source>
</evidence>
<evidence type="ECO:0000256" key="8">
    <source>
        <dbReference type="ARBA" id="ARBA00022741"/>
    </source>
</evidence>
<dbReference type="Pfam" id="PF00672">
    <property type="entry name" value="HAMP"/>
    <property type="match status" value="1"/>
</dbReference>
<evidence type="ECO:0000256" key="11">
    <source>
        <dbReference type="ARBA" id="ARBA00022989"/>
    </source>
</evidence>
<dbReference type="EC" id="2.7.13.3" evidence="3"/>
<dbReference type="Gene3D" id="3.30.565.10">
    <property type="entry name" value="Histidine kinase-like ATPase, C-terminal domain"/>
    <property type="match status" value="1"/>
</dbReference>
<keyword evidence="13 14" id="KW-0472">Membrane</keyword>
<feature type="domain" description="HAMP" evidence="16">
    <location>
        <begin position="315"/>
        <end position="368"/>
    </location>
</feature>
<comment type="caution">
    <text evidence="17">The sequence shown here is derived from an EMBL/GenBank/DDBJ whole genome shotgun (WGS) entry which is preliminary data.</text>
</comment>
<dbReference type="PANTHER" id="PTHR34220:SF7">
    <property type="entry name" value="SENSOR HISTIDINE KINASE YPDA"/>
    <property type="match status" value="1"/>
</dbReference>
<evidence type="ECO:0000259" key="15">
    <source>
        <dbReference type="PROSITE" id="PS50109"/>
    </source>
</evidence>
<evidence type="ECO:0000256" key="1">
    <source>
        <dbReference type="ARBA" id="ARBA00000085"/>
    </source>
</evidence>